<dbReference type="GO" id="GO:0016614">
    <property type="term" value="F:oxidoreductase activity, acting on CH-OH group of donors"/>
    <property type="evidence" value="ECO:0007669"/>
    <property type="project" value="InterPro"/>
</dbReference>
<dbReference type="Pfam" id="PF05199">
    <property type="entry name" value="GMC_oxred_C"/>
    <property type="match status" value="1"/>
</dbReference>
<sequence length="76" mass="8347">MSLCRFLRLHTSVYDLISDCPEIPVRGSEAAEDVSVWREALRCLIQSATLSTYHLAGTCKMGASREDGSVTGTDLR</sequence>
<protein>
    <recommendedName>
        <fullName evidence="1">Glucose-methanol-choline oxidoreductase C-terminal domain-containing protein</fullName>
    </recommendedName>
</protein>
<gene>
    <name evidence="2" type="ORF">PXEA_LOCUS36551</name>
</gene>
<evidence type="ECO:0000313" key="2">
    <source>
        <dbReference type="EMBL" id="VEL43111.1"/>
    </source>
</evidence>
<comment type="caution">
    <text evidence="2">The sequence shown here is derived from an EMBL/GenBank/DDBJ whole genome shotgun (WGS) entry which is preliminary data.</text>
</comment>
<dbReference type="Proteomes" id="UP000784294">
    <property type="component" value="Unassembled WGS sequence"/>
</dbReference>
<dbReference type="AlphaFoldDB" id="A0A3S5BCS6"/>
<evidence type="ECO:0000313" key="3">
    <source>
        <dbReference type="Proteomes" id="UP000784294"/>
    </source>
</evidence>
<dbReference type="EMBL" id="CAAALY010278901">
    <property type="protein sequence ID" value="VEL43111.1"/>
    <property type="molecule type" value="Genomic_DNA"/>
</dbReference>
<accession>A0A3S5BCS6</accession>
<keyword evidence="3" id="KW-1185">Reference proteome</keyword>
<feature type="domain" description="Glucose-methanol-choline oxidoreductase C-terminal" evidence="1">
    <location>
        <begin position="30"/>
        <end position="76"/>
    </location>
</feature>
<dbReference type="OrthoDB" id="5428259at2759"/>
<name>A0A3S5BCS6_9PLAT</name>
<reference evidence="2" key="1">
    <citation type="submission" date="2018-11" db="EMBL/GenBank/DDBJ databases">
        <authorList>
            <consortium name="Pathogen Informatics"/>
        </authorList>
    </citation>
    <scope>NUCLEOTIDE SEQUENCE</scope>
</reference>
<dbReference type="InterPro" id="IPR007867">
    <property type="entry name" value="GMC_OxRtase_C"/>
</dbReference>
<evidence type="ECO:0000259" key="1">
    <source>
        <dbReference type="Pfam" id="PF05199"/>
    </source>
</evidence>
<proteinExistence type="predicted"/>
<organism evidence="2 3">
    <name type="scientific">Protopolystoma xenopodis</name>
    <dbReference type="NCBI Taxonomy" id="117903"/>
    <lineage>
        <taxon>Eukaryota</taxon>
        <taxon>Metazoa</taxon>
        <taxon>Spiralia</taxon>
        <taxon>Lophotrochozoa</taxon>
        <taxon>Platyhelminthes</taxon>
        <taxon>Monogenea</taxon>
        <taxon>Polyopisthocotylea</taxon>
        <taxon>Polystomatidea</taxon>
        <taxon>Polystomatidae</taxon>
        <taxon>Protopolystoma</taxon>
    </lineage>
</organism>